<gene>
    <name evidence="4" type="ORF">FHL15_007090</name>
</gene>
<dbReference type="AlphaFoldDB" id="A0A553HVL3"/>
<accession>A0A553HVL3</accession>
<name>A0A553HVL3_9PEZI</name>
<feature type="compositionally biased region" description="Polar residues" evidence="2">
    <location>
        <begin position="353"/>
        <end position="365"/>
    </location>
</feature>
<feature type="domain" description="Aminotransferase class I/classII large" evidence="3">
    <location>
        <begin position="74"/>
        <end position="418"/>
    </location>
</feature>
<evidence type="ECO:0000256" key="1">
    <source>
        <dbReference type="ARBA" id="ARBA00022898"/>
    </source>
</evidence>
<evidence type="ECO:0000256" key="2">
    <source>
        <dbReference type="SAM" id="MobiDB-lite"/>
    </source>
</evidence>
<dbReference type="STRING" id="2512241.A0A553HVL3"/>
<protein>
    <recommendedName>
        <fullName evidence="3">Aminotransferase class I/classII large domain-containing protein</fullName>
    </recommendedName>
</protein>
<dbReference type="InterPro" id="IPR004839">
    <property type="entry name" value="Aminotransferase_I/II_large"/>
</dbReference>
<dbReference type="GO" id="GO:0030170">
    <property type="term" value="F:pyridoxal phosphate binding"/>
    <property type="evidence" value="ECO:0007669"/>
    <property type="project" value="InterPro"/>
</dbReference>
<dbReference type="PANTHER" id="PTHR43795:SF39">
    <property type="entry name" value="AMINOTRANSFERASE CLASS I_CLASSII DOMAIN-CONTAINING PROTEIN"/>
    <property type="match status" value="1"/>
</dbReference>
<dbReference type="Gene3D" id="3.40.640.10">
    <property type="entry name" value="Type I PLP-dependent aspartate aminotransferase-like (Major domain)"/>
    <property type="match status" value="1"/>
</dbReference>
<dbReference type="InterPro" id="IPR050478">
    <property type="entry name" value="Ethylene_sulfur-biosynth"/>
</dbReference>
<dbReference type="InterPro" id="IPR015422">
    <property type="entry name" value="PyrdxlP-dep_Trfase_small"/>
</dbReference>
<dbReference type="GO" id="GO:0006520">
    <property type="term" value="P:amino acid metabolic process"/>
    <property type="evidence" value="ECO:0007669"/>
    <property type="project" value="TreeGrafter"/>
</dbReference>
<evidence type="ECO:0000313" key="4">
    <source>
        <dbReference type="EMBL" id="TRX91993.1"/>
    </source>
</evidence>
<dbReference type="OrthoDB" id="7042322at2759"/>
<comment type="caution">
    <text evidence="4">The sequence shown here is derived from an EMBL/GenBank/DDBJ whole genome shotgun (WGS) entry which is preliminary data.</text>
</comment>
<dbReference type="Proteomes" id="UP000319160">
    <property type="component" value="Unassembled WGS sequence"/>
</dbReference>
<dbReference type="InterPro" id="IPR015421">
    <property type="entry name" value="PyrdxlP-dep_Trfase_major"/>
</dbReference>
<dbReference type="PRINTS" id="PR00753">
    <property type="entry name" value="ACCSYNTHASE"/>
</dbReference>
<evidence type="ECO:0000313" key="5">
    <source>
        <dbReference type="Proteomes" id="UP000319160"/>
    </source>
</evidence>
<keyword evidence="1" id="KW-0663">Pyridoxal phosphate</keyword>
<dbReference type="GO" id="GO:0008483">
    <property type="term" value="F:transaminase activity"/>
    <property type="evidence" value="ECO:0007669"/>
    <property type="project" value="TreeGrafter"/>
</dbReference>
<sequence>MPSSDSDDRVEKAVAKYGISMSAAHNSLQKIPWGSPLEKMLANLWSPDNPDGFLLLTRVTILPTRAHEHVLPGEVVILPGVISVLETLSWAICNENEGIIVPVPFYPGFQSSVGEKFRGKLIPATFQHISRYQSLDDLFDPLMNREALEDALLNATLDGVKVRAVIMSKYSPHNPLGRCYPAETLEEVARFCGRNNLHLICDEVFAMSVYKNPHGIDLAPFKSVLSLDLSRCIDPQFVHVAYGMGKDFCANGLRIGVLSSKNEGLMAAVSNICLVKWVPYLAQDSWAKMLEDRKFLDAFLTKNRRLLQEHCGIVTASLDQHEIPYYANMNAGLFVWVDLRRYLYHKPQENKGSDQPSTEASSSGAQLHRDRESDLLKRCLDNGVMISSGSSYSSEELGWFRISFTVEKQALHVGLQRLLKCLQAIETENEKGP</sequence>
<dbReference type="EMBL" id="VFLP01000040">
    <property type="protein sequence ID" value="TRX91993.1"/>
    <property type="molecule type" value="Genomic_DNA"/>
</dbReference>
<dbReference type="CDD" id="cd00609">
    <property type="entry name" value="AAT_like"/>
    <property type="match status" value="1"/>
</dbReference>
<dbReference type="SUPFAM" id="SSF53383">
    <property type="entry name" value="PLP-dependent transferases"/>
    <property type="match status" value="1"/>
</dbReference>
<dbReference type="Pfam" id="PF00155">
    <property type="entry name" value="Aminotran_1_2"/>
    <property type="match status" value="1"/>
</dbReference>
<organism evidence="4 5">
    <name type="scientific">Xylaria flabelliformis</name>
    <dbReference type="NCBI Taxonomy" id="2512241"/>
    <lineage>
        <taxon>Eukaryota</taxon>
        <taxon>Fungi</taxon>
        <taxon>Dikarya</taxon>
        <taxon>Ascomycota</taxon>
        <taxon>Pezizomycotina</taxon>
        <taxon>Sordariomycetes</taxon>
        <taxon>Xylariomycetidae</taxon>
        <taxon>Xylariales</taxon>
        <taxon>Xylariaceae</taxon>
        <taxon>Xylaria</taxon>
    </lineage>
</organism>
<keyword evidence="5" id="KW-1185">Reference proteome</keyword>
<dbReference type="InterPro" id="IPR015424">
    <property type="entry name" value="PyrdxlP-dep_Trfase"/>
</dbReference>
<reference evidence="5" key="1">
    <citation type="submission" date="2019-06" db="EMBL/GenBank/DDBJ databases">
        <title>Draft genome sequence of the griseofulvin-producing fungus Xylaria cubensis strain G536.</title>
        <authorList>
            <person name="Mead M.E."/>
            <person name="Raja H.A."/>
            <person name="Steenwyk J.L."/>
            <person name="Knowles S.L."/>
            <person name="Oberlies N.H."/>
            <person name="Rokas A."/>
        </authorList>
    </citation>
    <scope>NUCLEOTIDE SEQUENCE [LARGE SCALE GENOMIC DNA]</scope>
    <source>
        <strain evidence="5">G536</strain>
    </source>
</reference>
<dbReference type="PANTHER" id="PTHR43795">
    <property type="entry name" value="BIFUNCTIONAL ASPARTATE AMINOTRANSFERASE AND GLUTAMATE/ASPARTATE-PREPHENATE AMINOTRANSFERASE-RELATED"/>
    <property type="match status" value="1"/>
</dbReference>
<dbReference type="Gene3D" id="3.90.1150.10">
    <property type="entry name" value="Aspartate Aminotransferase, domain 1"/>
    <property type="match status" value="1"/>
</dbReference>
<proteinExistence type="predicted"/>
<feature type="region of interest" description="Disordered" evidence="2">
    <location>
        <begin position="348"/>
        <end position="369"/>
    </location>
</feature>
<evidence type="ECO:0000259" key="3">
    <source>
        <dbReference type="Pfam" id="PF00155"/>
    </source>
</evidence>